<dbReference type="RefSeq" id="WP_013567644.1">
    <property type="nucleotide sequence ID" value="NC_014963.1"/>
</dbReference>
<feature type="region of interest" description="Disordered" evidence="1">
    <location>
        <begin position="162"/>
        <end position="187"/>
    </location>
</feature>
<feature type="region of interest" description="Disordered" evidence="1">
    <location>
        <begin position="238"/>
        <end position="360"/>
    </location>
</feature>
<feature type="compositionally biased region" description="Polar residues" evidence="1">
    <location>
        <begin position="295"/>
        <end position="306"/>
    </location>
</feature>
<dbReference type="STRING" id="401053.AciPR4_1080"/>
<organism evidence="3 4">
    <name type="scientific">Terriglobus saanensis (strain ATCC BAA-1853 / DSM 23119 / SP1PR4)</name>
    <dbReference type="NCBI Taxonomy" id="401053"/>
    <lineage>
        <taxon>Bacteria</taxon>
        <taxon>Pseudomonadati</taxon>
        <taxon>Acidobacteriota</taxon>
        <taxon>Terriglobia</taxon>
        <taxon>Terriglobales</taxon>
        <taxon>Acidobacteriaceae</taxon>
        <taxon>Terriglobus</taxon>
    </lineage>
</organism>
<gene>
    <name evidence="3" type="ordered locus">AciPR4_1080</name>
</gene>
<sequence length="392" mass="41344">MKSPSDSSISQPEEPTDVQSAIPKSATGLLSPLNLTSHPREASQNEIATLLRNADSLVPDAAGRGSSQHSIESTESTAGAQRKPLPTEVSASQPVDLTGVFRMVSAADLNDSMSKTGAAEEHHSAPRLRSGGTEETGGFTKMFQSLSASTVSDAAQDFDRVRANEASSPTESLCGSPGPAPHFDTSTRNERFTELPQYLDRDRGWGESRSKRDQASASVAPQMEGGFTQLLRTLSKDMDEPSPERVMPEPAIRSARDSDGPGEFTRIISDSMLREAQGRTSTPVPVPEFRGATPSDLSAQGGSVSPATPEGASPTAAGTPLPQATKLSQSFPPQQETSQSVSPQSTAPHAPTPAAPSSSHGSLQRYVPLLLIVNVFLMLLVLLALGIVITRH</sequence>
<evidence type="ECO:0000256" key="2">
    <source>
        <dbReference type="SAM" id="Phobius"/>
    </source>
</evidence>
<dbReference type="OrthoDB" id="9969211at2"/>
<proteinExistence type="predicted"/>
<dbReference type="EMBL" id="CP002467">
    <property type="protein sequence ID" value="ADV81911.1"/>
    <property type="molecule type" value="Genomic_DNA"/>
</dbReference>
<reference evidence="3 4" key="1">
    <citation type="journal article" date="2012" name="Stand. Genomic Sci.">
        <title>Complete genome sequence of Terriglobus saanensis type strain SP1PR4(T), an Acidobacteria from tundra soil.</title>
        <authorList>
            <person name="Rawat S.R."/>
            <person name="Mannisto M.K."/>
            <person name="Starovoytov V."/>
            <person name="Goodwin L."/>
            <person name="Nolan M."/>
            <person name="Hauser L."/>
            <person name="Land M."/>
            <person name="Davenport K.W."/>
            <person name="Woyke T."/>
            <person name="Haggblom M.M."/>
        </authorList>
    </citation>
    <scope>NUCLEOTIDE SEQUENCE</scope>
    <source>
        <strain evidence="4">ATCC BAA-1853 / DSM 23119 / SP1PR4</strain>
    </source>
</reference>
<keyword evidence="2" id="KW-0812">Transmembrane</keyword>
<feature type="compositionally biased region" description="Polar residues" evidence="1">
    <location>
        <begin position="1"/>
        <end position="19"/>
    </location>
</feature>
<accession>E8UX24</accession>
<evidence type="ECO:0000313" key="4">
    <source>
        <dbReference type="Proteomes" id="UP000006844"/>
    </source>
</evidence>
<keyword evidence="2" id="KW-0472">Membrane</keyword>
<protein>
    <submittedName>
        <fullName evidence="3">Uncharacterized protein</fullName>
    </submittedName>
</protein>
<keyword evidence="2" id="KW-1133">Transmembrane helix</keyword>
<feature type="compositionally biased region" description="Polar residues" evidence="1">
    <location>
        <begin position="325"/>
        <end position="344"/>
    </location>
</feature>
<feature type="compositionally biased region" description="Basic and acidic residues" evidence="1">
    <location>
        <begin position="238"/>
        <end position="247"/>
    </location>
</feature>
<dbReference type="HOGENOM" id="CLU_703845_0_0_0"/>
<dbReference type="KEGG" id="tsa:AciPR4_1080"/>
<feature type="compositionally biased region" description="Basic and acidic residues" evidence="1">
    <location>
        <begin position="202"/>
        <end position="214"/>
    </location>
</feature>
<evidence type="ECO:0000313" key="3">
    <source>
        <dbReference type="EMBL" id="ADV81911.1"/>
    </source>
</evidence>
<dbReference type="AlphaFoldDB" id="E8UX24"/>
<name>E8UX24_TERSS</name>
<evidence type="ECO:0000256" key="1">
    <source>
        <dbReference type="SAM" id="MobiDB-lite"/>
    </source>
</evidence>
<keyword evidence="4" id="KW-1185">Reference proteome</keyword>
<dbReference type="Proteomes" id="UP000006844">
    <property type="component" value="Chromosome"/>
</dbReference>
<feature type="region of interest" description="Disordered" evidence="1">
    <location>
        <begin position="202"/>
        <end position="225"/>
    </location>
</feature>
<feature type="compositionally biased region" description="Polar residues" evidence="1">
    <location>
        <begin position="65"/>
        <end position="79"/>
    </location>
</feature>
<feature type="region of interest" description="Disordered" evidence="1">
    <location>
        <begin position="114"/>
        <end position="135"/>
    </location>
</feature>
<feature type="transmembrane region" description="Helical" evidence="2">
    <location>
        <begin position="366"/>
        <end position="389"/>
    </location>
</feature>
<feature type="region of interest" description="Disordered" evidence="1">
    <location>
        <begin position="1"/>
        <end position="93"/>
    </location>
</feature>